<comment type="caution">
    <text evidence="2">The sequence shown here is derived from an EMBL/GenBank/DDBJ whole genome shotgun (WGS) entry which is preliminary data.</text>
</comment>
<dbReference type="Pfam" id="PF01797">
    <property type="entry name" value="Y1_Tnp"/>
    <property type="match status" value="1"/>
</dbReference>
<accession>A0A9Q3V4N7</accession>
<dbReference type="Gene3D" id="3.30.70.1290">
    <property type="entry name" value="Transposase IS200-like"/>
    <property type="match status" value="1"/>
</dbReference>
<dbReference type="GO" id="GO:0006313">
    <property type="term" value="P:DNA transposition"/>
    <property type="evidence" value="ECO:0007669"/>
    <property type="project" value="InterPro"/>
</dbReference>
<dbReference type="Proteomes" id="UP001108025">
    <property type="component" value="Unassembled WGS sequence"/>
</dbReference>
<dbReference type="GO" id="GO:0003677">
    <property type="term" value="F:DNA binding"/>
    <property type="evidence" value="ECO:0007669"/>
    <property type="project" value="InterPro"/>
</dbReference>
<evidence type="ECO:0000313" key="2">
    <source>
        <dbReference type="EMBL" id="MCD1117668.1"/>
    </source>
</evidence>
<evidence type="ECO:0000313" key="3">
    <source>
        <dbReference type="Proteomes" id="UP001108025"/>
    </source>
</evidence>
<dbReference type="PANTHER" id="PTHR33360:SF2">
    <property type="entry name" value="TRANSPOSASE FOR INSERTION SEQUENCE ELEMENT IS200"/>
    <property type="match status" value="1"/>
</dbReference>
<dbReference type="AlphaFoldDB" id="A0A9Q3V4N7"/>
<protein>
    <submittedName>
        <fullName evidence="2">IS200/IS605 family transposase</fullName>
    </submittedName>
</protein>
<dbReference type="PANTHER" id="PTHR33360">
    <property type="entry name" value="TRANSPOSASE FOR INSERTION SEQUENCE ELEMENT IS200"/>
    <property type="match status" value="1"/>
</dbReference>
<gene>
    <name evidence="2" type="primary">tnpA</name>
    <name evidence="2" type="ORF">LO744_12450</name>
</gene>
<proteinExistence type="predicted"/>
<dbReference type="NCBIfam" id="NF033573">
    <property type="entry name" value="transpos_IS200"/>
    <property type="match status" value="1"/>
</dbReference>
<dbReference type="GO" id="GO:0004803">
    <property type="term" value="F:transposase activity"/>
    <property type="evidence" value="ECO:0007669"/>
    <property type="project" value="InterPro"/>
</dbReference>
<reference evidence="2" key="1">
    <citation type="submission" date="2021-11" db="EMBL/GenBank/DDBJ databases">
        <title>Description of novel Chryseobacterium species.</title>
        <authorList>
            <person name="Saticioglu I.B."/>
            <person name="Ay H."/>
            <person name="Altun S."/>
            <person name="Duman M."/>
        </authorList>
    </citation>
    <scope>NUCLEOTIDE SEQUENCE</scope>
    <source>
        <strain evidence="2">C-17</strain>
    </source>
</reference>
<dbReference type="SUPFAM" id="SSF143422">
    <property type="entry name" value="Transposase IS200-like"/>
    <property type="match status" value="1"/>
</dbReference>
<name>A0A9Q3V4N7_9FLAO</name>
<keyword evidence="3" id="KW-1185">Reference proteome</keyword>
<dbReference type="InterPro" id="IPR002686">
    <property type="entry name" value="Transposase_17"/>
</dbReference>
<dbReference type="EMBL" id="JAJNAY010000001">
    <property type="protein sequence ID" value="MCD1117668.1"/>
    <property type="molecule type" value="Genomic_DNA"/>
</dbReference>
<feature type="domain" description="Transposase IS200-like" evidence="1">
    <location>
        <begin position="25"/>
        <end position="139"/>
    </location>
</feature>
<dbReference type="RefSeq" id="WP_230669671.1">
    <property type="nucleotide sequence ID" value="NZ_JAJNAY010000001.1"/>
</dbReference>
<dbReference type="InterPro" id="IPR036515">
    <property type="entry name" value="Transposase_17_sf"/>
</dbReference>
<organism evidence="2 3">
    <name type="scientific">Chryseobacterium turcicum</name>
    <dbReference type="NCBI Taxonomy" id="2898076"/>
    <lineage>
        <taxon>Bacteria</taxon>
        <taxon>Pseudomonadati</taxon>
        <taxon>Bacteroidota</taxon>
        <taxon>Flavobacteriia</taxon>
        <taxon>Flavobacteriales</taxon>
        <taxon>Weeksellaceae</taxon>
        <taxon>Chryseobacterium group</taxon>
        <taxon>Chryseobacterium</taxon>
    </lineage>
</organism>
<sequence>MDNENSTQLRTRQGSILKQTQMGTYRQIFYHIVFGTKYRKPTINEKNEAELYKYIWGILNNKKCKLYRINRMPEHIHILCDLHPNINLSSLVKDIKVASNLWMKESRLFDEFEGWQEGYGAFTISVKEKEIIINYIKNQKEHHKKETFEDEFKRLLEENGIKFEGEII</sequence>
<evidence type="ECO:0000259" key="1">
    <source>
        <dbReference type="SMART" id="SM01321"/>
    </source>
</evidence>
<dbReference type="SMART" id="SM01321">
    <property type="entry name" value="Y1_Tnp"/>
    <property type="match status" value="1"/>
</dbReference>